<proteinExistence type="predicted"/>
<organism evidence="3 4">
    <name type="scientific">Bordetella avium (strain 197N)</name>
    <dbReference type="NCBI Taxonomy" id="360910"/>
    <lineage>
        <taxon>Bacteria</taxon>
        <taxon>Pseudomonadati</taxon>
        <taxon>Pseudomonadota</taxon>
        <taxon>Betaproteobacteria</taxon>
        <taxon>Burkholderiales</taxon>
        <taxon>Alcaligenaceae</taxon>
        <taxon>Bordetella</taxon>
    </lineage>
</organism>
<reference evidence="3 4" key="1">
    <citation type="journal article" date="2006" name="J. Bacteriol.">
        <title>Comparison of the genome sequence of the poultry pathogen Bordetella avium with those of B. bronchiseptica, B. pertussis, and B. parapertussis reveals extensive diversity in surface structures associated with host interaction.</title>
        <authorList>
            <person name="Sebaihia M."/>
            <person name="Preston A."/>
            <person name="Maskell D.J."/>
            <person name="Kuzmiak H."/>
            <person name="Connell T.D."/>
            <person name="King N.D."/>
            <person name="Orndorff P.E."/>
            <person name="Miyamoto D.M."/>
            <person name="Thomson N.R."/>
            <person name="Harris D."/>
            <person name="Goble A."/>
            <person name="Lord A."/>
            <person name="Murphy L."/>
            <person name="Quail M.A."/>
            <person name="Rutter S."/>
            <person name="Squares R."/>
            <person name="Squares S."/>
            <person name="Woodward J."/>
            <person name="Parkhill J."/>
            <person name="Temple L.M."/>
        </authorList>
    </citation>
    <scope>NUCLEOTIDE SEQUENCE [LARGE SCALE GENOMIC DNA]</scope>
    <source>
        <strain evidence="3 4">197N</strain>
    </source>
</reference>
<dbReference type="KEGG" id="bav:BAV1014"/>
<evidence type="ECO:0000313" key="3">
    <source>
        <dbReference type="EMBL" id="CAJ48623.1"/>
    </source>
</evidence>
<evidence type="ECO:0000256" key="2">
    <source>
        <dbReference type="SAM" id="Phobius"/>
    </source>
</evidence>
<keyword evidence="2" id="KW-0812">Transmembrane</keyword>
<feature type="transmembrane region" description="Helical" evidence="2">
    <location>
        <begin position="12"/>
        <end position="28"/>
    </location>
</feature>
<dbReference type="STRING" id="360910.BAV1014"/>
<evidence type="ECO:0000313" key="4">
    <source>
        <dbReference type="Proteomes" id="UP000001977"/>
    </source>
</evidence>
<dbReference type="HOGENOM" id="CLU_2448744_0_0_4"/>
<keyword evidence="4" id="KW-1185">Reference proteome</keyword>
<feature type="region of interest" description="Disordered" evidence="1">
    <location>
        <begin position="69"/>
        <end position="89"/>
    </location>
</feature>
<keyword evidence="2" id="KW-1133">Transmembrane helix</keyword>
<accession>Q2KV90</accession>
<dbReference type="Proteomes" id="UP000001977">
    <property type="component" value="Chromosome"/>
</dbReference>
<name>Q2KV90_BORA1</name>
<dbReference type="EMBL" id="AM167904">
    <property type="protein sequence ID" value="CAJ48623.1"/>
    <property type="molecule type" value="Genomic_DNA"/>
</dbReference>
<evidence type="ECO:0000256" key="1">
    <source>
        <dbReference type="SAM" id="MobiDB-lite"/>
    </source>
</evidence>
<sequence>MAGEASQTQHSGLMMKLGGGVFFVLLAGKDARQAHRSLVQEPSGGAQTEQPGIRVKAALSGLARKAVVQTAATQRPRSAAHPNHSIRRN</sequence>
<protein>
    <submittedName>
        <fullName evidence="3">Uncharacterized protein</fullName>
    </submittedName>
</protein>
<gene>
    <name evidence="3" type="ordered locus">BAV1014</name>
</gene>
<dbReference type="AlphaFoldDB" id="Q2KV90"/>
<keyword evidence="2" id="KW-0472">Membrane</keyword>